<keyword evidence="4" id="KW-0574">Periplasm</keyword>
<feature type="domain" description="Pili assembly chaperone C-terminal" evidence="7">
    <location>
        <begin position="180"/>
        <end position="236"/>
    </location>
</feature>
<feature type="domain" description="Pili assembly chaperone N-terminal" evidence="6">
    <location>
        <begin position="32"/>
        <end position="157"/>
    </location>
</feature>
<evidence type="ECO:0000256" key="1">
    <source>
        <dbReference type="ARBA" id="ARBA00004418"/>
    </source>
</evidence>
<evidence type="ECO:0000256" key="3">
    <source>
        <dbReference type="ARBA" id="ARBA00022729"/>
    </source>
</evidence>
<dbReference type="SUPFAM" id="SSF49354">
    <property type="entry name" value="PapD-like"/>
    <property type="match status" value="1"/>
</dbReference>
<dbReference type="Pfam" id="PF02753">
    <property type="entry name" value="PapD_C"/>
    <property type="match status" value="1"/>
</dbReference>
<name>A0A4U9V154_SERFO</name>
<dbReference type="InterPro" id="IPR050643">
    <property type="entry name" value="Periplasmic_pilus_chap"/>
</dbReference>
<evidence type="ECO:0000256" key="2">
    <source>
        <dbReference type="ARBA" id="ARBA00007399"/>
    </source>
</evidence>
<dbReference type="InterPro" id="IPR008962">
    <property type="entry name" value="PapD-like_sf"/>
</dbReference>
<evidence type="ECO:0000256" key="4">
    <source>
        <dbReference type="ARBA" id="ARBA00022764"/>
    </source>
</evidence>
<dbReference type="InterPro" id="IPR013783">
    <property type="entry name" value="Ig-like_fold"/>
</dbReference>
<evidence type="ECO:0000259" key="6">
    <source>
        <dbReference type="Pfam" id="PF00345"/>
    </source>
</evidence>
<evidence type="ECO:0000259" key="7">
    <source>
        <dbReference type="Pfam" id="PF02753"/>
    </source>
</evidence>
<dbReference type="Gene3D" id="2.60.40.10">
    <property type="entry name" value="Immunoglobulins"/>
    <property type="match status" value="2"/>
</dbReference>
<reference evidence="8" key="1">
    <citation type="submission" date="2019-05" db="EMBL/GenBank/DDBJ databases">
        <authorList>
            <consortium name="Pathogen Informatics"/>
        </authorList>
    </citation>
    <scope>NUCLEOTIDE SEQUENCE [LARGE SCALE GENOMIC DNA]</scope>
    <source>
        <strain evidence="8">NCTC12965</strain>
    </source>
</reference>
<gene>
    <name evidence="8" type="primary">focC_3</name>
    <name evidence="8" type="ORF">NCTC12965_04366</name>
</gene>
<protein>
    <submittedName>
        <fullName evidence="8">Chaperone protein focC</fullName>
    </submittedName>
</protein>
<evidence type="ECO:0000256" key="5">
    <source>
        <dbReference type="ARBA" id="ARBA00023186"/>
    </source>
</evidence>
<comment type="similarity">
    <text evidence="2">Belongs to the periplasmic pilus chaperone family.</text>
</comment>
<dbReference type="InterPro" id="IPR001829">
    <property type="entry name" value="Pili_assmbl_chaperone_bac"/>
</dbReference>
<accession>A0A4U9V154</accession>
<dbReference type="GO" id="GO:0071555">
    <property type="term" value="P:cell wall organization"/>
    <property type="evidence" value="ECO:0007669"/>
    <property type="project" value="InterPro"/>
</dbReference>
<dbReference type="PANTHER" id="PTHR30251">
    <property type="entry name" value="PILUS ASSEMBLY CHAPERONE"/>
    <property type="match status" value="1"/>
</dbReference>
<dbReference type="AlphaFoldDB" id="A0A4U9V154"/>
<dbReference type="GO" id="GO:0030288">
    <property type="term" value="C:outer membrane-bounded periplasmic space"/>
    <property type="evidence" value="ECO:0007669"/>
    <property type="project" value="InterPro"/>
</dbReference>
<dbReference type="InterPro" id="IPR016148">
    <property type="entry name" value="Pili_assmbl_chaperone_C"/>
</dbReference>
<keyword evidence="5" id="KW-0143">Chaperone</keyword>
<dbReference type="PANTHER" id="PTHR30251:SF2">
    <property type="entry name" value="FIMBRIAL CHAPERONE YADV-RELATED"/>
    <property type="match status" value="1"/>
</dbReference>
<proteinExistence type="inferred from homology"/>
<dbReference type="SUPFAM" id="SSF49584">
    <property type="entry name" value="Periplasmic chaperone C-domain"/>
    <property type="match status" value="1"/>
</dbReference>
<dbReference type="EMBL" id="CABEEZ010000096">
    <property type="protein sequence ID" value="VTR39383.1"/>
    <property type="molecule type" value="Genomic_DNA"/>
</dbReference>
<dbReference type="Pfam" id="PF00345">
    <property type="entry name" value="PapD_N"/>
    <property type="match status" value="1"/>
</dbReference>
<dbReference type="PRINTS" id="PR00969">
    <property type="entry name" value="CHAPERONPILI"/>
</dbReference>
<dbReference type="InterPro" id="IPR016147">
    <property type="entry name" value="Pili_assmbl_chaperone_N"/>
</dbReference>
<evidence type="ECO:0000313" key="8">
    <source>
        <dbReference type="EMBL" id="VTR39383.1"/>
    </source>
</evidence>
<organism evidence="8">
    <name type="scientific">Serratia fonticola</name>
    <dbReference type="NCBI Taxonomy" id="47917"/>
    <lineage>
        <taxon>Bacteria</taxon>
        <taxon>Pseudomonadati</taxon>
        <taxon>Pseudomonadota</taxon>
        <taxon>Gammaproteobacteria</taxon>
        <taxon>Enterobacterales</taxon>
        <taxon>Yersiniaceae</taxon>
        <taxon>Serratia</taxon>
    </lineage>
</organism>
<sequence>MKVGEAIKRRWQAWGIGAMLILQCSHVAADGGLSLDRTRVIFQQANMAQSVTLRNRGEALYLVKSVITRDIAGKVTAPFWVTPPLFRLEPRSQNTLRILRQGESLPQDRESLFYFSALAIPATAKPTGNSENQPKVAGALSLGVRSVIKMFYRPTGLVMKPTQAYEQLTFSYKNGNVTANNDSPYFLSLASLTLGTHSVNLNQVPSMVAPYSSVVFATPPVTQVSWQLITDYGSVTERKTISISSTKNGKITAEK</sequence>
<keyword evidence="3" id="KW-0732">Signal</keyword>
<comment type="subcellular location">
    <subcellularLocation>
        <location evidence="1">Periplasm</location>
    </subcellularLocation>
</comment>
<dbReference type="InterPro" id="IPR036316">
    <property type="entry name" value="Pili_assmbl_chap_C_dom_sf"/>
</dbReference>